<evidence type="ECO:0000313" key="1">
    <source>
        <dbReference type="EMBL" id="KAG7173918.1"/>
    </source>
</evidence>
<dbReference type="EMBL" id="JAHLQT010008529">
    <property type="protein sequence ID" value="KAG7173918.1"/>
    <property type="molecule type" value="Genomic_DNA"/>
</dbReference>
<gene>
    <name evidence="1" type="ORF">Hamer_G022925</name>
</gene>
<keyword evidence="2" id="KW-1185">Reference proteome</keyword>
<evidence type="ECO:0000313" key="2">
    <source>
        <dbReference type="Proteomes" id="UP000747542"/>
    </source>
</evidence>
<name>A0A8J5N790_HOMAM</name>
<sequence length="479" mass="54548">MALVLGYGRIVDPRDQHDDTLYGDVKFCNTVFEVEGVANRLRMGWRCGRVGKCCNPLGERFDYYLYGVVYSTVFTNQVWYPSTGGVAVQNTLVLGYGRIVDPRDQHDDTLYGDVKFCNTVFEVEGVANRLRMGWRCGRVGKCCNPLGERFDYYLYGAVYSTVFTNQDLLQSRTRWCWAAAELLTPRDQHVDTSYGLAMGWRCGRLGKCCNPLGERFDYYLYGAVYSTVFTNQVWYPSTGSAAVQNTLVLGYGRIVDPRDQHVDTSYVKFCNTEFKVEGVANRLAMGWRCGRLGKCCNPLGERFDYYLYGVVYSTVFTNQFWCTLGCQYMMERKPGPLQAGTPYQSPNYVPRLVLLVTRWRQNVHTLVLGYGRIGDLSDDTSYGDVKICNNVFKVEGVTNIDEMFLINPWLEDGGGDVVVLASAVTRLVKGLWCNPLGERLDCYLYWAVHLTVFTNQRFGGRRRRKEGSVPERRICDLNG</sequence>
<comment type="caution">
    <text evidence="1">The sequence shown here is derived from an EMBL/GenBank/DDBJ whole genome shotgun (WGS) entry which is preliminary data.</text>
</comment>
<protein>
    <submittedName>
        <fullName evidence="1">Uncharacterized protein</fullName>
    </submittedName>
</protein>
<dbReference type="AlphaFoldDB" id="A0A8J5N790"/>
<reference evidence="1" key="1">
    <citation type="journal article" date="2021" name="Sci. Adv.">
        <title>The American lobster genome reveals insights on longevity, neural, and immune adaptations.</title>
        <authorList>
            <person name="Polinski J.M."/>
            <person name="Zimin A.V."/>
            <person name="Clark K.F."/>
            <person name="Kohn A.B."/>
            <person name="Sadowski N."/>
            <person name="Timp W."/>
            <person name="Ptitsyn A."/>
            <person name="Khanna P."/>
            <person name="Romanova D.Y."/>
            <person name="Williams P."/>
            <person name="Greenwood S.J."/>
            <person name="Moroz L.L."/>
            <person name="Walt D.R."/>
            <person name="Bodnar A.G."/>
        </authorList>
    </citation>
    <scope>NUCLEOTIDE SEQUENCE</scope>
    <source>
        <strain evidence="1">GMGI-L3</strain>
    </source>
</reference>
<proteinExistence type="predicted"/>
<organism evidence="1 2">
    <name type="scientific">Homarus americanus</name>
    <name type="common">American lobster</name>
    <dbReference type="NCBI Taxonomy" id="6706"/>
    <lineage>
        <taxon>Eukaryota</taxon>
        <taxon>Metazoa</taxon>
        <taxon>Ecdysozoa</taxon>
        <taxon>Arthropoda</taxon>
        <taxon>Crustacea</taxon>
        <taxon>Multicrustacea</taxon>
        <taxon>Malacostraca</taxon>
        <taxon>Eumalacostraca</taxon>
        <taxon>Eucarida</taxon>
        <taxon>Decapoda</taxon>
        <taxon>Pleocyemata</taxon>
        <taxon>Astacidea</taxon>
        <taxon>Nephropoidea</taxon>
        <taxon>Nephropidae</taxon>
        <taxon>Homarus</taxon>
    </lineage>
</organism>
<dbReference type="Proteomes" id="UP000747542">
    <property type="component" value="Unassembled WGS sequence"/>
</dbReference>
<accession>A0A8J5N790</accession>